<reference evidence="2" key="1">
    <citation type="submission" date="2021-01" db="EMBL/GenBank/DDBJ databases">
        <title>Modified the classification status of verrucomicrobia.</title>
        <authorList>
            <person name="Feng X."/>
        </authorList>
    </citation>
    <scope>NUCLEOTIDE SEQUENCE</scope>
    <source>
        <strain evidence="2">KCTC 22041</strain>
    </source>
</reference>
<sequence length="237" mass="26185">MRILFILVVLFQIASGGEEKVQRAGIEYRIWRVKPDRVRVIWLGKDKKPLRTFQAVNRALTDSGEKPVMFMNGGIFEPGGIPSGLLIQNGKTLNPLNRKDGNGNFFLKPNGVFFLTEDGAQIVDASAFDANRNGIRYAVQSGPLLLKNGQTHAAFRKQSESRLLRNGVGVDHEGNVILAISRSDSPKSPNFYEFADLFRSLGCENALFLDGVISQMKQADDLQKSTDLFGSIIAVVE</sequence>
<comment type="caution">
    <text evidence="2">The sequence shown here is derived from an EMBL/GenBank/DDBJ whole genome shotgun (WGS) entry which is preliminary data.</text>
</comment>
<dbReference type="GO" id="GO:0016798">
    <property type="term" value="F:hydrolase activity, acting on glycosyl bonds"/>
    <property type="evidence" value="ECO:0007669"/>
    <property type="project" value="UniProtKB-KW"/>
</dbReference>
<dbReference type="Pfam" id="PF09992">
    <property type="entry name" value="NAGPA"/>
    <property type="match status" value="1"/>
</dbReference>
<evidence type="ECO:0000259" key="1">
    <source>
        <dbReference type="Pfam" id="PF09992"/>
    </source>
</evidence>
<dbReference type="EMBL" id="JAENIJ010000049">
    <property type="protein sequence ID" value="MBK1884435.1"/>
    <property type="molecule type" value="Genomic_DNA"/>
</dbReference>
<dbReference type="Proteomes" id="UP000603141">
    <property type="component" value="Unassembled WGS sequence"/>
</dbReference>
<keyword evidence="2" id="KW-0326">Glycosidase</keyword>
<keyword evidence="2" id="KW-0378">Hydrolase</keyword>
<evidence type="ECO:0000313" key="2">
    <source>
        <dbReference type="EMBL" id="MBK1884435.1"/>
    </source>
</evidence>
<dbReference type="InterPro" id="IPR018711">
    <property type="entry name" value="NAGPA"/>
</dbReference>
<feature type="domain" description="Phosphodiester glycosidase" evidence="1">
    <location>
        <begin position="68"/>
        <end position="214"/>
    </location>
</feature>
<name>A0A934VXJ6_9BACT</name>
<proteinExistence type="predicted"/>
<gene>
    <name evidence="2" type="ORF">JIN85_18610</name>
</gene>
<dbReference type="PANTHER" id="PTHR40446:SF2">
    <property type="entry name" value="N-ACETYLGLUCOSAMINE-1-PHOSPHODIESTER ALPHA-N-ACETYLGLUCOSAMINIDASE"/>
    <property type="match status" value="1"/>
</dbReference>
<dbReference type="PANTHER" id="PTHR40446">
    <property type="entry name" value="N-ACETYLGLUCOSAMINE-1-PHOSPHODIESTER ALPHA-N-ACETYLGLUCOSAMINIDASE"/>
    <property type="match status" value="1"/>
</dbReference>
<accession>A0A934VXJ6</accession>
<protein>
    <submittedName>
        <fullName evidence="2">Phosphodiester glycosidase family protein</fullName>
    </submittedName>
</protein>
<keyword evidence="3" id="KW-1185">Reference proteome</keyword>
<dbReference type="AlphaFoldDB" id="A0A934VXJ6"/>
<dbReference type="RefSeq" id="WP_200273619.1">
    <property type="nucleotide sequence ID" value="NZ_JAENIJ010000049.1"/>
</dbReference>
<evidence type="ECO:0000313" key="3">
    <source>
        <dbReference type="Proteomes" id="UP000603141"/>
    </source>
</evidence>
<organism evidence="2 3">
    <name type="scientific">Luteolibacter pohnpeiensis</name>
    <dbReference type="NCBI Taxonomy" id="454153"/>
    <lineage>
        <taxon>Bacteria</taxon>
        <taxon>Pseudomonadati</taxon>
        <taxon>Verrucomicrobiota</taxon>
        <taxon>Verrucomicrobiia</taxon>
        <taxon>Verrucomicrobiales</taxon>
        <taxon>Verrucomicrobiaceae</taxon>
        <taxon>Luteolibacter</taxon>
    </lineage>
</organism>